<gene>
    <name evidence="3" type="ORF">HLI28_13170</name>
</gene>
<name>A0A849JYW8_9MICO</name>
<organism evidence="3 4">
    <name type="scientific">Isoptericola sediminis</name>
    <dbReference type="NCBI Taxonomy" id="2733572"/>
    <lineage>
        <taxon>Bacteria</taxon>
        <taxon>Bacillati</taxon>
        <taxon>Actinomycetota</taxon>
        <taxon>Actinomycetes</taxon>
        <taxon>Micrococcales</taxon>
        <taxon>Promicromonosporaceae</taxon>
        <taxon>Isoptericola</taxon>
    </lineage>
</organism>
<dbReference type="PANTHER" id="PTHR46268">
    <property type="entry name" value="STRESS RESPONSE PROTEIN NHAX"/>
    <property type="match status" value="1"/>
</dbReference>
<reference evidence="3 4" key="1">
    <citation type="submission" date="2020-05" db="EMBL/GenBank/DDBJ databases">
        <title>Genome sequence of Isoptericola sp. JC619 isolated from Chilika lagoon, India.</title>
        <authorList>
            <person name="Kumar D."/>
            <person name="Appam K."/>
            <person name="Gandham S."/>
            <person name="Uppada J."/>
            <person name="Sasikala C."/>
            <person name="Venkata Ramana C."/>
        </authorList>
    </citation>
    <scope>NUCLEOTIDE SEQUENCE [LARGE SCALE GENOMIC DNA]</scope>
    <source>
        <strain evidence="3 4">JC619</strain>
    </source>
</reference>
<evidence type="ECO:0000256" key="1">
    <source>
        <dbReference type="ARBA" id="ARBA00008791"/>
    </source>
</evidence>
<dbReference type="PRINTS" id="PR01438">
    <property type="entry name" value="UNVRSLSTRESS"/>
</dbReference>
<evidence type="ECO:0000313" key="3">
    <source>
        <dbReference type="EMBL" id="NNU28486.1"/>
    </source>
</evidence>
<dbReference type="EMBL" id="JABFAJ010000024">
    <property type="protein sequence ID" value="NNU28486.1"/>
    <property type="molecule type" value="Genomic_DNA"/>
</dbReference>
<proteinExistence type="inferred from homology"/>
<dbReference type="InterPro" id="IPR006015">
    <property type="entry name" value="Universal_stress_UspA"/>
</dbReference>
<comment type="similarity">
    <text evidence="1">Belongs to the universal stress protein A family.</text>
</comment>
<protein>
    <submittedName>
        <fullName evidence="3">Universal stress protein</fullName>
    </submittedName>
</protein>
<dbReference type="InterPro" id="IPR006016">
    <property type="entry name" value="UspA"/>
</dbReference>
<keyword evidence="4" id="KW-1185">Reference proteome</keyword>
<dbReference type="Proteomes" id="UP000557204">
    <property type="component" value="Unassembled WGS sequence"/>
</dbReference>
<dbReference type="InterPro" id="IPR014729">
    <property type="entry name" value="Rossmann-like_a/b/a_fold"/>
</dbReference>
<evidence type="ECO:0000313" key="4">
    <source>
        <dbReference type="Proteomes" id="UP000557204"/>
    </source>
</evidence>
<dbReference type="CDD" id="cd00293">
    <property type="entry name" value="USP-like"/>
    <property type="match status" value="1"/>
</dbReference>
<dbReference type="PANTHER" id="PTHR46268:SF15">
    <property type="entry name" value="UNIVERSAL STRESS PROTEIN HP_0031"/>
    <property type="match status" value="1"/>
</dbReference>
<feature type="domain" description="UspA" evidence="2">
    <location>
        <begin position="12"/>
        <end position="145"/>
    </location>
</feature>
<dbReference type="SUPFAM" id="SSF52402">
    <property type="entry name" value="Adenine nucleotide alpha hydrolases-like"/>
    <property type="match status" value="2"/>
</dbReference>
<dbReference type="Gene3D" id="3.40.50.620">
    <property type="entry name" value="HUPs"/>
    <property type="match status" value="2"/>
</dbReference>
<comment type="caution">
    <text evidence="3">The sequence shown here is derived from an EMBL/GenBank/DDBJ whole genome shotgun (WGS) entry which is preliminary data.</text>
</comment>
<dbReference type="Pfam" id="PF00582">
    <property type="entry name" value="Usp"/>
    <property type="match status" value="2"/>
</dbReference>
<dbReference type="AlphaFoldDB" id="A0A849JYW8"/>
<feature type="domain" description="UspA" evidence="2">
    <location>
        <begin position="154"/>
        <end position="284"/>
    </location>
</feature>
<evidence type="ECO:0000259" key="2">
    <source>
        <dbReference type="Pfam" id="PF00582"/>
    </source>
</evidence>
<dbReference type="RefSeq" id="WP_171248022.1">
    <property type="nucleotide sequence ID" value="NZ_JABFAJ010000024.1"/>
</dbReference>
<accession>A0A849JYW8</accession>
<sequence length="294" mass="30750">MIEKSEIWSRGVVVGVDGSHESYHAFDWALAAAERHHATLTVTHARTVPAGPISPVPAYDPELLRDEGERILSEVLSRVGPRREGAPPVRSAPSVGAADAVLAGYSRDVDLVVVGRRGRSETRHALGSVSAATAAHARGPVAVVPTAAQGTAPERVVVGIGFDDDPSAALDLAFSEAHRCGSPVVLVHAVQPSTRAAREAGSGRDEDVRAALRGLAESWSVLHPDVECQVEVAEGDPADALLTRVTASDLLVVGGHRHPRFVGRLLGSVPDALLGDAPCVVVVAHTGRPHHDED</sequence>